<gene>
    <name evidence="1" type="ORF">IAD49_06400</name>
</gene>
<dbReference type="AlphaFoldDB" id="A0A9D1HVA7"/>
<evidence type="ECO:0000313" key="2">
    <source>
        <dbReference type="Proteomes" id="UP000824087"/>
    </source>
</evidence>
<dbReference type="EMBL" id="DVML01000037">
    <property type="protein sequence ID" value="HIU23194.1"/>
    <property type="molecule type" value="Genomic_DNA"/>
</dbReference>
<evidence type="ECO:0000313" key="1">
    <source>
        <dbReference type="EMBL" id="HIU23194.1"/>
    </source>
</evidence>
<dbReference type="InterPro" id="IPR020378">
    <property type="entry name" value="DUF4186"/>
</dbReference>
<proteinExistence type="predicted"/>
<sequence>MNAIETLFYRLGQSKFRSRFHLSKKEIDYIEKQGWYKIESHARDFIRTRLAPQTIPNDGKQTPMKGHPVFIAQHATATCCRNCLMKWYHIPKNKELTKQEQEKIVLILMTWIKREFQKSNDK</sequence>
<reference evidence="1" key="2">
    <citation type="journal article" date="2021" name="PeerJ">
        <title>Extensive microbial diversity within the chicken gut microbiome revealed by metagenomics and culture.</title>
        <authorList>
            <person name="Gilroy R."/>
            <person name="Ravi A."/>
            <person name="Getino M."/>
            <person name="Pursley I."/>
            <person name="Horton D.L."/>
            <person name="Alikhan N.F."/>
            <person name="Baker D."/>
            <person name="Gharbi K."/>
            <person name="Hall N."/>
            <person name="Watson M."/>
            <person name="Adriaenssens E.M."/>
            <person name="Foster-Nyarko E."/>
            <person name="Jarju S."/>
            <person name="Secka A."/>
            <person name="Antonio M."/>
            <person name="Oren A."/>
            <person name="Chaudhuri R.R."/>
            <person name="La Ragione R."/>
            <person name="Hildebrand F."/>
            <person name="Pallen M.J."/>
        </authorList>
    </citation>
    <scope>NUCLEOTIDE SEQUENCE</scope>
    <source>
        <strain evidence="1">CHK197-8231</strain>
    </source>
</reference>
<protein>
    <submittedName>
        <fullName evidence="1">DUF4186 domain-containing protein</fullName>
    </submittedName>
</protein>
<name>A0A9D1HVA7_9BACT</name>
<organism evidence="1 2">
    <name type="scientific">Candidatus Fimihabitans intestinipullorum</name>
    <dbReference type="NCBI Taxonomy" id="2840820"/>
    <lineage>
        <taxon>Bacteria</taxon>
        <taxon>Bacillati</taxon>
        <taxon>Mycoplasmatota</taxon>
        <taxon>Mycoplasmatota incertae sedis</taxon>
        <taxon>Candidatus Fimihabitans</taxon>
    </lineage>
</organism>
<dbReference type="Proteomes" id="UP000824087">
    <property type="component" value="Unassembled WGS sequence"/>
</dbReference>
<dbReference type="Pfam" id="PF13811">
    <property type="entry name" value="DUF4186"/>
    <property type="match status" value="1"/>
</dbReference>
<reference evidence="1" key="1">
    <citation type="submission" date="2020-10" db="EMBL/GenBank/DDBJ databases">
        <authorList>
            <person name="Gilroy R."/>
        </authorList>
    </citation>
    <scope>NUCLEOTIDE SEQUENCE</scope>
    <source>
        <strain evidence="1">CHK197-8231</strain>
    </source>
</reference>
<accession>A0A9D1HVA7</accession>
<comment type="caution">
    <text evidence="1">The sequence shown here is derived from an EMBL/GenBank/DDBJ whole genome shotgun (WGS) entry which is preliminary data.</text>
</comment>